<dbReference type="InterPro" id="IPR002877">
    <property type="entry name" value="RNA_MeTrfase_FtsJ_dom"/>
</dbReference>
<dbReference type="Pfam" id="PF01728">
    <property type="entry name" value="FtsJ"/>
    <property type="match status" value="1"/>
</dbReference>
<dbReference type="EMBL" id="CM008967">
    <property type="protein sequence ID" value="PNW82084.1"/>
    <property type="molecule type" value="Genomic_DNA"/>
</dbReference>
<organism evidence="3 4">
    <name type="scientific">Chlamydomonas reinhardtii</name>
    <name type="common">Chlamydomonas smithii</name>
    <dbReference type="NCBI Taxonomy" id="3055"/>
    <lineage>
        <taxon>Eukaryota</taxon>
        <taxon>Viridiplantae</taxon>
        <taxon>Chlorophyta</taxon>
        <taxon>core chlorophytes</taxon>
        <taxon>Chlorophyceae</taxon>
        <taxon>CS clade</taxon>
        <taxon>Chlamydomonadales</taxon>
        <taxon>Chlamydomonadaceae</taxon>
        <taxon>Chlamydomonas</taxon>
    </lineage>
</organism>
<feature type="compositionally biased region" description="Gly residues" evidence="1">
    <location>
        <begin position="241"/>
        <end position="257"/>
    </location>
</feature>
<dbReference type="ExpressionAtlas" id="A0A2K3DNG5">
    <property type="expression patterns" value="baseline and differential"/>
</dbReference>
<evidence type="ECO:0000256" key="1">
    <source>
        <dbReference type="SAM" id="MobiDB-lite"/>
    </source>
</evidence>
<name>A0A2K3DNG5_CHLRE</name>
<evidence type="ECO:0000313" key="3">
    <source>
        <dbReference type="EMBL" id="PNW82084.1"/>
    </source>
</evidence>
<dbReference type="InterPro" id="IPR029063">
    <property type="entry name" value="SAM-dependent_MTases_sf"/>
</dbReference>
<dbReference type="SUPFAM" id="SSF53335">
    <property type="entry name" value="S-adenosyl-L-methionine-dependent methyltransferases"/>
    <property type="match status" value="1"/>
</dbReference>
<feature type="compositionally biased region" description="Gly residues" evidence="1">
    <location>
        <begin position="265"/>
        <end position="278"/>
    </location>
</feature>
<dbReference type="AlphaFoldDB" id="A0A2K3DNG5"/>
<dbReference type="KEGG" id="cre:CHLRE_06g273150v5"/>
<dbReference type="GeneID" id="5721798"/>
<proteinExistence type="predicted"/>
<keyword evidence="4" id="KW-1185">Reference proteome</keyword>
<feature type="compositionally biased region" description="Basic and acidic residues" evidence="1">
    <location>
        <begin position="179"/>
        <end position="190"/>
    </location>
</feature>
<dbReference type="Gene3D" id="3.40.50.150">
    <property type="entry name" value="Vaccinia Virus protein VP39"/>
    <property type="match status" value="1"/>
</dbReference>
<feature type="region of interest" description="Disordered" evidence="1">
    <location>
        <begin position="179"/>
        <end position="198"/>
    </location>
</feature>
<reference evidence="3 4" key="1">
    <citation type="journal article" date="2007" name="Science">
        <title>The Chlamydomonas genome reveals the evolution of key animal and plant functions.</title>
        <authorList>
            <person name="Merchant S.S."/>
            <person name="Prochnik S.E."/>
            <person name="Vallon O."/>
            <person name="Harris E.H."/>
            <person name="Karpowicz S.J."/>
            <person name="Witman G.B."/>
            <person name="Terry A."/>
            <person name="Salamov A."/>
            <person name="Fritz-Laylin L.K."/>
            <person name="Marechal-Drouard L."/>
            <person name="Marshall W.F."/>
            <person name="Qu L.H."/>
            <person name="Nelson D.R."/>
            <person name="Sanderfoot A.A."/>
            <person name="Spalding M.H."/>
            <person name="Kapitonov V.V."/>
            <person name="Ren Q."/>
            <person name="Ferris P."/>
            <person name="Lindquist E."/>
            <person name="Shapiro H."/>
            <person name="Lucas S.M."/>
            <person name="Grimwood J."/>
            <person name="Schmutz J."/>
            <person name="Cardol P."/>
            <person name="Cerutti H."/>
            <person name="Chanfreau G."/>
            <person name="Chen C.L."/>
            <person name="Cognat V."/>
            <person name="Croft M.T."/>
            <person name="Dent R."/>
            <person name="Dutcher S."/>
            <person name="Fernandez E."/>
            <person name="Fukuzawa H."/>
            <person name="Gonzalez-Ballester D."/>
            <person name="Gonzalez-Halphen D."/>
            <person name="Hallmann A."/>
            <person name="Hanikenne M."/>
            <person name="Hippler M."/>
            <person name="Inwood W."/>
            <person name="Jabbari K."/>
            <person name="Kalanon M."/>
            <person name="Kuras R."/>
            <person name="Lefebvre P.A."/>
            <person name="Lemaire S.D."/>
            <person name="Lobanov A.V."/>
            <person name="Lohr M."/>
            <person name="Manuell A."/>
            <person name="Meier I."/>
            <person name="Mets L."/>
            <person name="Mittag M."/>
            <person name="Mittelmeier T."/>
            <person name="Moroney J.V."/>
            <person name="Moseley J."/>
            <person name="Napoli C."/>
            <person name="Nedelcu A.M."/>
            <person name="Niyogi K."/>
            <person name="Novoselov S.V."/>
            <person name="Paulsen I.T."/>
            <person name="Pazour G."/>
            <person name="Purton S."/>
            <person name="Ral J.P."/>
            <person name="Riano-Pachon D.M."/>
            <person name="Riekhof W."/>
            <person name="Rymarquis L."/>
            <person name="Schroda M."/>
            <person name="Stern D."/>
            <person name="Umen J."/>
            <person name="Willows R."/>
            <person name="Wilson N."/>
            <person name="Zimmer S.L."/>
            <person name="Allmer J."/>
            <person name="Balk J."/>
            <person name="Bisova K."/>
            <person name="Chen C.J."/>
            <person name="Elias M."/>
            <person name="Gendler K."/>
            <person name="Hauser C."/>
            <person name="Lamb M.R."/>
            <person name="Ledford H."/>
            <person name="Long J.C."/>
            <person name="Minagawa J."/>
            <person name="Page M.D."/>
            <person name="Pan J."/>
            <person name="Pootakham W."/>
            <person name="Roje S."/>
            <person name="Rose A."/>
            <person name="Stahlberg E."/>
            <person name="Terauchi A.M."/>
            <person name="Yang P."/>
            <person name="Ball S."/>
            <person name="Bowler C."/>
            <person name="Dieckmann C.L."/>
            <person name="Gladyshev V.N."/>
            <person name="Green P."/>
            <person name="Jorgensen R."/>
            <person name="Mayfield S."/>
            <person name="Mueller-Roeber B."/>
            <person name="Rajamani S."/>
            <person name="Sayre R.T."/>
            <person name="Brokstein P."/>
            <person name="Dubchak I."/>
            <person name="Goodstein D."/>
            <person name="Hornick L."/>
            <person name="Huang Y.W."/>
            <person name="Jhaveri J."/>
            <person name="Luo Y."/>
            <person name="Martinez D."/>
            <person name="Ngau W.C."/>
            <person name="Otillar B."/>
            <person name="Poliakov A."/>
            <person name="Porter A."/>
            <person name="Szajkowski L."/>
            <person name="Werner G."/>
            <person name="Zhou K."/>
            <person name="Grigoriev I.V."/>
            <person name="Rokhsar D.S."/>
            <person name="Grossman A.R."/>
        </authorList>
    </citation>
    <scope>NUCLEOTIDE SEQUENCE [LARGE SCALE GENOMIC DNA]</scope>
    <source>
        <strain evidence="4">CC-503</strain>
    </source>
</reference>
<evidence type="ECO:0000313" key="4">
    <source>
        <dbReference type="Proteomes" id="UP000006906"/>
    </source>
</evidence>
<evidence type="ECO:0000259" key="2">
    <source>
        <dbReference type="Pfam" id="PF01728"/>
    </source>
</evidence>
<dbReference type="Gramene" id="PNW82084">
    <property type="protein sequence ID" value="PNW82084"/>
    <property type="gene ID" value="CHLRE_06g273150v5"/>
</dbReference>
<dbReference type="RefSeq" id="XP_042923678.1">
    <property type="nucleotide sequence ID" value="XM_043062972.1"/>
</dbReference>
<protein>
    <recommendedName>
        <fullName evidence="2">Ribosomal RNA methyltransferase FtsJ domain-containing protein</fullName>
    </recommendedName>
</protein>
<gene>
    <name evidence="3" type="ORF">CHLRE_06g273150v5</name>
</gene>
<dbReference type="Proteomes" id="UP000006906">
    <property type="component" value="Chromosome 6"/>
</dbReference>
<dbReference type="InParanoid" id="A0A2K3DNG5"/>
<dbReference type="GO" id="GO:0008168">
    <property type="term" value="F:methyltransferase activity"/>
    <property type="evidence" value="ECO:0007669"/>
    <property type="project" value="InterPro"/>
</dbReference>
<accession>A0A2K3DNG5</accession>
<feature type="domain" description="Ribosomal RNA methyltransferase FtsJ" evidence="2">
    <location>
        <begin position="375"/>
        <end position="430"/>
    </location>
</feature>
<dbReference type="CDD" id="cd02440">
    <property type="entry name" value="AdoMet_MTases"/>
    <property type="match status" value="1"/>
</dbReference>
<dbReference type="OrthoDB" id="546055at2759"/>
<sequence>MVIQAVEVGPVNGQEGPCLLLLTHVSLDPRAFNEWLYRVELDWVVQRVWWLPAAYPATPLPAAAEGTGGADGATAAAALPYITYRGPEALKEAVRAAVAAAAFCSGGGAASDSDGGDNDGVGVRLQVYPRTMETPMAELLRGVVALELDRPSHVLSVIQWPSEAVAAAAAALAAAEADHSRLAKSHDKQQKHSQQLAEQLQGVADTLRAAGAVGLTDEEVAAAEAEAAGASEDAKKDGKAGGKPGGRGAAGRPGKGNKGNSTAAGAGGGGDGGGGGDDGAATLPLPVLDAVAAIADPTERWRTATARAALERRRLQEREVRRAAVAARCAAEHAERAADLAAAEAVAEYSFGLVPAAGHYSYGNEREKKMPGQLCRAAGKLREALITVLGSAHLPPGLAAVDVGAAPGGWSQQLAAAGARLVVSIDPAELDPAVAALPNLVHLQCKCDQAVSSGRLAAALAAGGCAAIDYLVCDVNAHPGDAYGMLEPVLPLLGPGGVLILTLKTFGRGKHKDGFGAELAAKLAPAGFAPGSLLWLLNNTPCERTYVACKRAAAAVGAGPGPGPAAGAGTEGTAVAAV</sequence>
<dbReference type="GO" id="GO:0032259">
    <property type="term" value="P:methylation"/>
    <property type="evidence" value="ECO:0007669"/>
    <property type="project" value="InterPro"/>
</dbReference>
<feature type="region of interest" description="Disordered" evidence="1">
    <location>
        <begin position="224"/>
        <end position="281"/>
    </location>
</feature>